<organism evidence="2 3">
    <name type="scientific">Caldalkalibacillus horti</name>
    <dbReference type="NCBI Taxonomy" id="77523"/>
    <lineage>
        <taxon>Bacteria</taxon>
        <taxon>Bacillati</taxon>
        <taxon>Bacillota</taxon>
        <taxon>Bacilli</taxon>
        <taxon>Bacillales</taxon>
        <taxon>Bacillaceae</taxon>
        <taxon>Caldalkalibacillus</taxon>
    </lineage>
</organism>
<dbReference type="InterPro" id="IPR036390">
    <property type="entry name" value="WH_DNA-bd_sf"/>
</dbReference>
<dbReference type="PANTHER" id="PTHR33169">
    <property type="entry name" value="PADR-FAMILY TRANSCRIPTIONAL REGULATOR"/>
    <property type="match status" value="1"/>
</dbReference>
<dbReference type="InterPro" id="IPR036388">
    <property type="entry name" value="WH-like_DNA-bd_sf"/>
</dbReference>
<dbReference type="PANTHER" id="PTHR33169:SF14">
    <property type="entry name" value="TRANSCRIPTIONAL REGULATOR RV3488"/>
    <property type="match status" value="1"/>
</dbReference>
<feature type="domain" description="Transcription regulator PadR N-terminal" evidence="1">
    <location>
        <begin position="6"/>
        <end position="80"/>
    </location>
</feature>
<keyword evidence="2" id="KW-0238">DNA-binding</keyword>
<dbReference type="RefSeq" id="WP_307390231.1">
    <property type="nucleotide sequence ID" value="NZ_BAAADK010000018.1"/>
</dbReference>
<name>A0ABT9VU51_9BACI</name>
<accession>A0ABT9VU51</accession>
<protein>
    <submittedName>
        <fullName evidence="2">DNA-binding PadR family transcriptional regulator</fullName>
    </submittedName>
</protein>
<dbReference type="Gene3D" id="1.10.10.10">
    <property type="entry name" value="Winged helix-like DNA-binding domain superfamily/Winged helix DNA-binding domain"/>
    <property type="match status" value="1"/>
</dbReference>
<evidence type="ECO:0000259" key="1">
    <source>
        <dbReference type="Pfam" id="PF03551"/>
    </source>
</evidence>
<evidence type="ECO:0000313" key="3">
    <source>
        <dbReference type="Proteomes" id="UP001235840"/>
    </source>
</evidence>
<dbReference type="Proteomes" id="UP001235840">
    <property type="component" value="Unassembled WGS sequence"/>
</dbReference>
<sequence>MYEIFVLGQLMEEDKHGYLISERLKHAVGPIRKISSGTLYPLLSRLVNNGWVSLREEEHNGSRARKIYGLTEAGRNRFKEQMASPLEFNTDAELIFHFKMSYFHHVPKDVQLACLEQYLEYLTYNLKYVTSLSQMMSTKEMEESQRFHVLRMLDHRKHVLEADIGWVRSEIKQVEQQIDR</sequence>
<keyword evidence="3" id="KW-1185">Reference proteome</keyword>
<dbReference type="InterPro" id="IPR052509">
    <property type="entry name" value="Metal_resp_DNA-bind_regulator"/>
</dbReference>
<dbReference type="Pfam" id="PF03551">
    <property type="entry name" value="PadR"/>
    <property type="match status" value="1"/>
</dbReference>
<gene>
    <name evidence="2" type="ORF">J2S11_000413</name>
</gene>
<dbReference type="EMBL" id="JAUSTY010000002">
    <property type="protein sequence ID" value="MDQ0164513.1"/>
    <property type="molecule type" value="Genomic_DNA"/>
</dbReference>
<dbReference type="InterPro" id="IPR005149">
    <property type="entry name" value="Tscrpt_reg_PadR_N"/>
</dbReference>
<reference evidence="2 3" key="1">
    <citation type="submission" date="2023-07" db="EMBL/GenBank/DDBJ databases">
        <title>Genomic Encyclopedia of Type Strains, Phase IV (KMG-IV): sequencing the most valuable type-strain genomes for metagenomic binning, comparative biology and taxonomic classification.</title>
        <authorList>
            <person name="Goeker M."/>
        </authorList>
    </citation>
    <scope>NUCLEOTIDE SEQUENCE [LARGE SCALE GENOMIC DNA]</scope>
    <source>
        <strain evidence="2 3">DSM 12751</strain>
    </source>
</reference>
<dbReference type="GO" id="GO:0003677">
    <property type="term" value="F:DNA binding"/>
    <property type="evidence" value="ECO:0007669"/>
    <property type="project" value="UniProtKB-KW"/>
</dbReference>
<proteinExistence type="predicted"/>
<comment type="caution">
    <text evidence="2">The sequence shown here is derived from an EMBL/GenBank/DDBJ whole genome shotgun (WGS) entry which is preliminary data.</text>
</comment>
<evidence type="ECO:0000313" key="2">
    <source>
        <dbReference type="EMBL" id="MDQ0164513.1"/>
    </source>
</evidence>
<dbReference type="SUPFAM" id="SSF46785">
    <property type="entry name" value="Winged helix' DNA-binding domain"/>
    <property type="match status" value="1"/>
</dbReference>